<evidence type="ECO:0000313" key="12">
    <source>
        <dbReference type="Proteomes" id="UP001062901"/>
    </source>
</evidence>
<evidence type="ECO:0000256" key="3">
    <source>
        <dbReference type="ARBA" id="ARBA00022475"/>
    </source>
</evidence>
<evidence type="ECO:0000256" key="6">
    <source>
        <dbReference type="ARBA" id="ARBA00022989"/>
    </source>
</evidence>
<keyword evidence="7 9" id="KW-0472">Membrane</keyword>
<dbReference type="PANTHER" id="PTHR38686:SF1">
    <property type="entry name" value="APOLIPOPROTEIN N-ACYLTRANSFERASE"/>
    <property type="match status" value="1"/>
</dbReference>
<dbReference type="PANTHER" id="PTHR38686">
    <property type="entry name" value="APOLIPOPROTEIN N-ACYLTRANSFERASE"/>
    <property type="match status" value="1"/>
</dbReference>
<evidence type="ECO:0000256" key="9">
    <source>
        <dbReference type="SAM" id="Phobius"/>
    </source>
</evidence>
<keyword evidence="3" id="KW-1003">Cell membrane</keyword>
<dbReference type="Pfam" id="PF00795">
    <property type="entry name" value="CN_hydrolase"/>
    <property type="match status" value="1"/>
</dbReference>
<gene>
    <name evidence="11" type="ORF">AA15669_1428</name>
</gene>
<evidence type="ECO:0000256" key="2">
    <source>
        <dbReference type="ARBA" id="ARBA00010065"/>
    </source>
</evidence>
<keyword evidence="12" id="KW-1185">Reference proteome</keyword>
<proteinExistence type="inferred from homology"/>
<evidence type="ECO:0000256" key="5">
    <source>
        <dbReference type="ARBA" id="ARBA00022692"/>
    </source>
</evidence>
<dbReference type="NCBIfam" id="TIGR00546">
    <property type="entry name" value="lnt"/>
    <property type="match status" value="1"/>
</dbReference>
<feature type="domain" description="CN hydrolase" evidence="10">
    <location>
        <begin position="1"/>
        <end position="263"/>
    </location>
</feature>
<keyword evidence="6 9" id="KW-1133">Transmembrane helix</keyword>
<evidence type="ECO:0000313" key="11">
    <source>
        <dbReference type="EMBL" id="GBQ07543.1"/>
    </source>
</evidence>
<evidence type="ECO:0000256" key="4">
    <source>
        <dbReference type="ARBA" id="ARBA00022679"/>
    </source>
</evidence>
<evidence type="ECO:0000256" key="1">
    <source>
        <dbReference type="ARBA" id="ARBA00004651"/>
    </source>
</evidence>
<sequence>MQGNVSEDDVLGRGDALHNFQSYLTQTTEGVQKALPQARAEGRSVVVVWPESAFPGILDEDELARRMISDAAQGAPVLVGSDRRADGHWYNSLEAVGAGGALEAIYDKSRLVPFGEYQPWIIPFNILPAVLTPGDGLKTWDLPHIGRVGPMVCYEIIFSGAVVAPGERPHWLVTISNDAWYGNSAGPRQHLATGRMRAVEEGLPVIFANNRGVSATYNAVGHEEKRTVWGREQTILQSISSPLPPTLFSRYSNVGVVIVSFFLISFSFLSKSRGVFKRDFP</sequence>
<accession>A0ABQ0NZQ2</accession>
<reference evidence="11" key="1">
    <citation type="submission" date="2013-04" db="EMBL/GenBank/DDBJ databases">
        <title>The genome sequencing project of 58 acetic acid bacteria.</title>
        <authorList>
            <person name="Okamoto-Kainuma A."/>
            <person name="Ishikawa M."/>
            <person name="Umino S."/>
            <person name="Koizumi Y."/>
            <person name="Shiwa Y."/>
            <person name="Yoshikawa H."/>
            <person name="Matsutani M."/>
            <person name="Matsushita K."/>
        </authorList>
    </citation>
    <scope>NUCLEOTIDE SEQUENCE</scope>
    <source>
        <strain evidence="11">DSM 15669</strain>
    </source>
</reference>
<keyword evidence="4" id="KW-0808">Transferase</keyword>
<dbReference type="Gene3D" id="3.60.110.10">
    <property type="entry name" value="Carbon-nitrogen hydrolase"/>
    <property type="match status" value="1"/>
</dbReference>
<evidence type="ECO:0000256" key="7">
    <source>
        <dbReference type="ARBA" id="ARBA00023136"/>
    </source>
</evidence>
<comment type="subcellular location">
    <subcellularLocation>
        <location evidence="1">Cell membrane</location>
        <topology evidence="1">Multi-pass membrane protein</topology>
    </subcellularLocation>
</comment>
<dbReference type="SUPFAM" id="SSF56317">
    <property type="entry name" value="Carbon-nitrogen hydrolase"/>
    <property type="match status" value="1"/>
</dbReference>
<feature type="transmembrane region" description="Helical" evidence="9">
    <location>
        <begin position="251"/>
        <end position="269"/>
    </location>
</feature>
<dbReference type="InterPro" id="IPR004563">
    <property type="entry name" value="Apolipo_AcylTrfase"/>
</dbReference>
<comment type="similarity">
    <text evidence="2">Belongs to the CN hydrolase family. Apolipoprotein N-acyltransferase subfamily.</text>
</comment>
<keyword evidence="8" id="KW-0012">Acyltransferase</keyword>
<evidence type="ECO:0000259" key="10">
    <source>
        <dbReference type="PROSITE" id="PS50263"/>
    </source>
</evidence>
<name>A0ABQ0NZQ2_9PROT</name>
<evidence type="ECO:0000256" key="8">
    <source>
        <dbReference type="ARBA" id="ARBA00023315"/>
    </source>
</evidence>
<dbReference type="Proteomes" id="UP001062901">
    <property type="component" value="Unassembled WGS sequence"/>
</dbReference>
<dbReference type="PROSITE" id="PS50263">
    <property type="entry name" value="CN_HYDROLASE"/>
    <property type="match status" value="1"/>
</dbReference>
<keyword evidence="5 9" id="KW-0812">Transmembrane</keyword>
<comment type="caution">
    <text evidence="11">The sequence shown here is derived from an EMBL/GenBank/DDBJ whole genome shotgun (WGS) entry which is preliminary data.</text>
</comment>
<dbReference type="CDD" id="cd07571">
    <property type="entry name" value="ALP_N-acyl_transferase"/>
    <property type="match status" value="1"/>
</dbReference>
<dbReference type="InterPro" id="IPR003010">
    <property type="entry name" value="C-N_Hydrolase"/>
</dbReference>
<dbReference type="EMBL" id="BAQD01000036">
    <property type="protein sequence ID" value="GBQ07543.1"/>
    <property type="molecule type" value="Genomic_DNA"/>
</dbReference>
<protein>
    <submittedName>
        <fullName evidence="11">Apolipoprotein N-acyltransferase</fullName>
    </submittedName>
</protein>
<dbReference type="InterPro" id="IPR036526">
    <property type="entry name" value="C-N_Hydrolase_sf"/>
</dbReference>
<organism evidence="11 12">
    <name type="scientific">Saccharibacter floricola DSM 15669</name>
    <dbReference type="NCBI Taxonomy" id="1123227"/>
    <lineage>
        <taxon>Bacteria</taxon>
        <taxon>Pseudomonadati</taxon>
        <taxon>Pseudomonadota</taxon>
        <taxon>Alphaproteobacteria</taxon>
        <taxon>Acetobacterales</taxon>
        <taxon>Acetobacteraceae</taxon>
        <taxon>Saccharibacter</taxon>
    </lineage>
</organism>